<comment type="subcellular location">
    <subcellularLocation>
        <location evidence="1">Cell membrane</location>
        <topology evidence="1">Multi-pass membrane protein</topology>
    </subcellularLocation>
</comment>
<protein>
    <submittedName>
        <fullName evidence="10">K(+)/H(+) antiporter NhaP2</fullName>
    </submittedName>
</protein>
<name>A0A1B8P260_HALEL</name>
<evidence type="ECO:0000256" key="7">
    <source>
        <dbReference type="ARBA" id="ARBA00023136"/>
    </source>
</evidence>
<evidence type="ECO:0000256" key="6">
    <source>
        <dbReference type="ARBA" id="ARBA00023065"/>
    </source>
</evidence>
<comment type="caution">
    <text evidence="10">The sequence shown here is derived from an EMBL/GenBank/DDBJ whole genome shotgun (WGS) entry which is preliminary data.</text>
</comment>
<keyword evidence="7 8" id="KW-0472">Membrane</keyword>
<accession>A0A1B8P260</accession>
<keyword evidence="5 8" id="KW-1133">Transmembrane helix</keyword>
<dbReference type="GO" id="GO:1902600">
    <property type="term" value="P:proton transmembrane transport"/>
    <property type="evidence" value="ECO:0007669"/>
    <property type="project" value="InterPro"/>
</dbReference>
<feature type="domain" description="Cation/H+ exchanger transmembrane" evidence="9">
    <location>
        <begin position="14"/>
        <end position="118"/>
    </location>
</feature>
<evidence type="ECO:0000256" key="8">
    <source>
        <dbReference type="SAM" id="Phobius"/>
    </source>
</evidence>
<keyword evidence="2" id="KW-0813">Transport</keyword>
<sequence>MRRQCSRCSARGINLNERVGATLEIESGTNDPMAIFLTLMLVEHWPAISVASGTGLFFVQQFGLGIVIGIGAGWVAGRLLSWLDLGPVSIRCWRWRSASVSSVVTSALGGSGFLAIYLTA</sequence>
<keyword evidence="4 8" id="KW-0812">Transmembrane</keyword>
<evidence type="ECO:0000256" key="4">
    <source>
        <dbReference type="ARBA" id="ARBA00022692"/>
    </source>
</evidence>
<feature type="transmembrane region" description="Helical" evidence="8">
    <location>
        <begin position="98"/>
        <end position="118"/>
    </location>
</feature>
<dbReference type="EMBL" id="MAJD01000001">
    <property type="protein sequence ID" value="OBX36310.1"/>
    <property type="molecule type" value="Genomic_DNA"/>
</dbReference>
<evidence type="ECO:0000256" key="5">
    <source>
        <dbReference type="ARBA" id="ARBA00022989"/>
    </source>
</evidence>
<evidence type="ECO:0000256" key="1">
    <source>
        <dbReference type="ARBA" id="ARBA00004651"/>
    </source>
</evidence>
<dbReference type="GO" id="GO:0005886">
    <property type="term" value="C:plasma membrane"/>
    <property type="evidence" value="ECO:0007669"/>
    <property type="project" value="UniProtKB-SubCell"/>
</dbReference>
<dbReference type="InterPro" id="IPR006153">
    <property type="entry name" value="Cation/H_exchanger_TM"/>
</dbReference>
<evidence type="ECO:0000256" key="2">
    <source>
        <dbReference type="ARBA" id="ARBA00022448"/>
    </source>
</evidence>
<organism evidence="10 11">
    <name type="scientific">Halomonas elongata</name>
    <dbReference type="NCBI Taxonomy" id="2746"/>
    <lineage>
        <taxon>Bacteria</taxon>
        <taxon>Pseudomonadati</taxon>
        <taxon>Pseudomonadota</taxon>
        <taxon>Gammaproteobacteria</taxon>
        <taxon>Oceanospirillales</taxon>
        <taxon>Halomonadaceae</taxon>
        <taxon>Halomonas</taxon>
    </lineage>
</organism>
<proteinExistence type="predicted"/>
<dbReference type="AlphaFoldDB" id="A0A1B8P260"/>
<evidence type="ECO:0000313" key="11">
    <source>
        <dbReference type="Proteomes" id="UP000092504"/>
    </source>
</evidence>
<evidence type="ECO:0000256" key="3">
    <source>
        <dbReference type="ARBA" id="ARBA00022449"/>
    </source>
</evidence>
<dbReference type="Proteomes" id="UP000092504">
    <property type="component" value="Unassembled WGS sequence"/>
</dbReference>
<dbReference type="PATRIC" id="fig|2746.7.peg.669"/>
<evidence type="ECO:0000259" key="9">
    <source>
        <dbReference type="Pfam" id="PF00999"/>
    </source>
</evidence>
<dbReference type="GO" id="GO:0015297">
    <property type="term" value="F:antiporter activity"/>
    <property type="evidence" value="ECO:0007669"/>
    <property type="project" value="UniProtKB-KW"/>
</dbReference>
<dbReference type="PANTHER" id="PTHR32507:SF7">
    <property type="entry name" value="K(+)_H(+) ANTIPORTER NHAP2"/>
    <property type="match status" value="1"/>
</dbReference>
<dbReference type="Pfam" id="PF00999">
    <property type="entry name" value="Na_H_Exchanger"/>
    <property type="match status" value="1"/>
</dbReference>
<feature type="transmembrane region" description="Helical" evidence="8">
    <location>
        <begin position="57"/>
        <end position="77"/>
    </location>
</feature>
<gene>
    <name evidence="10" type="primary">nhaP2_2</name>
    <name evidence="10" type="ORF">A8U91_00651</name>
</gene>
<reference evidence="10 11" key="1">
    <citation type="submission" date="2016-06" db="EMBL/GenBank/DDBJ databases">
        <title>Genome sequence of halotolerant plant growth promoting strain of Halomonas elongata HEK1 isolated from salterns of Rann of Kutch, Gujarat, India.</title>
        <authorList>
            <person name="Gaba S."/>
            <person name="Singh R.N."/>
            <person name="Abrol S."/>
            <person name="Kaushik R."/>
            <person name="Saxena A.K."/>
        </authorList>
    </citation>
    <scope>NUCLEOTIDE SEQUENCE [LARGE SCALE GENOMIC DNA]</scope>
    <source>
        <strain evidence="10 11">HEK1</strain>
    </source>
</reference>
<keyword evidence="6" id="KW-0406">Ion transport</keyword>
<dbReference type="PANTHER" id="PTHR32507">
    <property type="entry name" value="NA(+)/H(+) ANTIPORTER 1"/>
    <property type="match status" value="1"/>
</dbReference>
<evidence type="ECO:0000313" key="10">
    <source>
        <dbReference type="EMBL" id="OBX36310.1"/>
    </source>
</evidence>
<keyword evidence="3" id="KW-0050">Antiport</keyword>